<reference evidence="11" key="1">
    <citation type="submission" date="2025-08" db="UniProtKB">
        <authorList>
            <consortium name="RefSeq"/>
        </authorList>
    </citation>
    <scope>IDENTIFICATION</scope>
</reference>
<sequence length="218" mass="24659">MNPYVGHQNPLKECQELFRKGLLSEAVLALEAEVMKNPENAEDWRLLGITHAENDDDQQAIAAMMHAQEADPTNLEVLLALGVSHTNELEQTTALKYLYGWLRHHPKYGTLAPLELANSLYYADALDLKPNYVRAWANMGISYANQVGEQSSTCKIVVNGLRAGWKTEEPNLVNFLKQLYLTNPLILTFSDDYSEDIPNEDEDHLEDDAERNNENRSS</sequence>
<dbReference type="Proteomes" id="UP000818029">
    <property type="component" value="Unplaced"/>
</dbReference>
<dbReference type="PROSITE" id="PS50005">
    <property type="entry name" value="TPR"/>
    <property type="match status" value="1"/>
</dbReference>
<evidence type="ECO:0000256" key="5">
    <source>
        <dbReference type="ARBA" id="ARBA00022737"/>
    </source>
</evidence>
<dbReference type="InterPro" id="IPR011990">
    <property type="entry name" value="TPR-like_helical_dom_sf"/>
</dbReference>
<dbReference type="PANTHER" id="PTHR10130:SF0">
    <property type="entry name" value="GH08708P"/>
    <property type="match status" value="1"/>
</dbReference>
<keyword evidence="4" id="KW-0963">Cytoplasm</keyword>
<dbReference type="GeneID" id="121226554"/>
<evidence type="ECO:0000256" key="9">
    <source>
        <dbReference type="SAM" id="MobiDB-lite"/>
    </source>
</evidence>
<keyword evidence="10" id="KW-1185">Reference proteome</keyword>
<keyword evidence="6 8" id="KW-0802">TPR repeat</keyword>
<feature type="repeat" description="TPR" evidence="8">
    <location>
        <begin position="41"/>
        <end position="74"/>
    </location>
</feature>
<dbReference type="PANTHER" id="PTHR10130">
    <property type="entry name" value="PEROXISOMAL TARGETING SIGNAL 1 RECEPTOR PEX5"/>
    <property type="match status" value="1"/>
</dbReference>
<gene>
    <name evidence="11" type="primary">LOC121226554</name>
</gene>
<accession>A0ABM3BH05</accession>
<evidence type="ECO:0000256" key="3">
    <source>
        <dbReference type="ARBA" id="ARBA00005348"/>
    </source>
</evidence>
<dbReference type="InterPro" id="IPR024111">
    <property type="entry name" value="PEX5/PEX5L"/>
</dbReference>
<dbReference type="Gene3D" id="1.25.40.10">
    <property type="entry name" value="Tetratricopeptide repeat domain"/>
    <property type="match status" value="1"/>
</dbReference>
<feature type="region of interest" description="Disordered" evidence="9">
    <location>
        <begin position="197"/>
        <end position="218"/>
    </location>
</feature>
<comment type="similarity">
    <text evidence="3">Belongs to the peroxisomal targeting signal receptor family.</text>
</comment>
<keyword evidence="7" id="KW-0576">Peroxisome</keyword>
<proteinExistence type="inferred from homology"/>
<organism evidence="10 11">
    <name type="scientific">Gossypium hirsutum</name>
    <name type="common">Upland cotton</name>
    <name type="synonym">Gossypium mexicanum</name>
    <dbReference type="NCBI Taxonomy" id="3635"/>
    <lineage>
        <taxon>Eukaryota</taxon>
        <taxon>Viridiplantae</taxon>
        <taxon>Streptophyta</taxon>
        <taxon>Embryophyta</taxon>
        <taxon>Tracheophyta</taxon>
        <taxon>Spermatophyta</taxon>
        <taxon>Magnoliopsida</taxon>
        <taxon>eudicotyledons</taxon>
        <taxon>Gunneridae</taxon>
        <taxon>Pentapetalae</taxon>
        <taxon>rosids</taxon>
        <taxon>malvids</taxon>
        <taxon>Malvales</taxon>
        <taxon>Malvaceae</taxon>
        <taxon>Malvoideae</taxon>
        <taxon>Gossypium</taxon>
    </lineage>
</organism>
<comment type="subcellular location">
    <subcellularLocation>
        <location evidence="2">Cytoplasm</location>
    </subcellularLocation>
    <subcellularLocation>
        <location evidence="1">Peroxisome</location>
    </subcellularLocation>
</comment>
<feature type="compositionally biased region" description="Acidic residues" evidence="9">
    <location>
        <begin position="197"/>
        <end position="209"/>
    </location>
</feature>
<keyword evidence="5" id="KW-0677">Repeat</keyword>
<dbReference type="RefSeq" id="XP_040966338.1">
    <property type="nucleotide sequence ID" value="XM_041110404.1"/>
</dbReference>
<evidence type="ECO:0000313" key="11">
    <source>
        <dbReference type="RefSeq" id="XP_040966338.1"/>
    </source>
</evidence>
<dbReference type="InterPro" id="IPR019734">
    <property type="entry name" value="TPR_rpt"/>
</dbReference>
<evidence type="ECO:0000313" key="10">
    <source>
        <dbReference type="Proteomes" id="UP000818029"/>
    </source>
</evidence>
<name>A0ABM3BH05_GOSHI</name>
<evidence type="ECO:0000256" key="1">
    <source>
        <dbReference type="ARBA" id="ARBA00004275"/>
    </source>
</evidence>
<evidence type="ECO:0000256" key="6">
    <source>
        <dbReference type="ARBA" id="ARBA00022803"/>
    </source>
</evidence>
<evidence type="ECO:0000256" key="4">
    <source>
        <dbReference type="ARBA" id="ARBA00022490"/>
    </source>
</evidence>
<dbReference type="SUPFAM" id="SSF48452">
    <property type="entry name" value="TPR-like"/>
    <property type="match status" value="1"/>
</dbReference>
<evidence type="ECO:0000256" key="7">
    <source>
        <dbReference type="ARBA" id="ARBA00023140"/>
    </source>
</evidence>
<protein>
    <submittedName>
        <fullName evidence="11">Peroxisome biogenesis protein 5</fullName>
    </submittedName>
</protein>
<evidence type="ECO:0000256" key="8">
    <source>
        <dbReference type="PROSITE-ProRule" id="PRU00339"/>
    </source>
</evidence>
<evidence type="ECO:0000256" key="2">
    <source>
        <dbReference type="ARBA" id="ARBA00004496"/>
    </source>
</evidence>